<evidence type="ECO:0000256" key="11">
    <source>
        <dbReference type="PIRNR" id="PIRNR006431"/>
    </source>
</evidence>
<dbReference type="PATRIC" id="fig|1424334.3.peg.4396"/>
<dbReference type="EMBL" id="AYXT01000014">
    <property type="protein sequence ID" value="ETF00423.1"/>
    <property type="molecule type" value="Genomic_DNA"/>
</dbReference>
<keyword evidence="8 11" id="KW-0645">Protease</keyword>
<evidence type="ECO:0000256" key="6">
    <source>
        <dbReference type="ARBA" id="ARBA00022438"/>
    </source>
</evidence>
<organism evidence="15 16">
    <name type="scientific">Advenella kashmirensis W13003</name>
    <dbReference type="NCBI Taxonomy" id="1424334"/>
    <lineage>
        <taxon>Bacteria</taxon>
        <taxon>Pseudomonadati</taxon>
        <taxon>Pseudomonadota</taxon>
        <taxon>Betaproteobacteria</taxon>
        <taxon>Burkholderiales</taxon>
        <taxon>Alcaligenaceae</taxon>
    </lineage>
</organism>
<dbReference type="PRINTS" id="PR00793">
    <property type="entry name" value="PROAMNOPTASE"/>
</dbReference>
<keyword evidence="9 11" id="KW-0378">Hydrolase</keyword>
<comment type="subcellular location">
    <subcellularLocation>
        <location evidence="2 11">Cytoplasm</location>
    </subcellularLocation>
</comment>
<keyword evidence="13" id="KW-0175">Coiled coil</keyword>
<dbReference type="Gene3D" id="3.40.50.1820">
    <property type="entry name" value="alpha/beta hydrolase"/>
    <property type="match status" value="1"/>
</dbReference>
<dbReference type="PIRSF" id="PIRSF006431">
    <property type="entry name" value="Pept_S33"/>
    <property type="match status" value="1"/>
</dbReference>
<protein>
    <recommendedName>
        <fullName evidence="5 11">Proline iminopeptidase</fullName>
        <shortName evidence="11">PIP</shortName>
        <ecNumber evidence="4 11">3.4.11.5</ecNumber>
    </recommendedName>
    <alternativeName>
        <fullName evidence="10 11">Prolyl aminopeptidase</fullName>
    </alternativeName>
</protein>
<evidence type="ECO:0000256" key="2">
    <source>
        <dbReference type="ARBA" id="ARBA00004496"/>
    </source>
</evidence>
<dbReference type="GO" id="GO:0004177">
    <property type="term" value="F:aminopeptidase activity"/>
    <property type="evidence" value="ECO:0007669"/>
    <property type="project" value="UniProtKB-UniRule"/>
</dbReference>
<dbReference type="EC" id="3.4.11.5" evidence="4 11"/>
<comment type="similarity">
    <text evidence="3 11">Belongs to the peptidase S33 family.</text>
</comment>
<evidence type="ECO:0000256" key="10">
    <source>
        <dbReference type="ARBA" id="ARBA00029605"/>
    </source>
</evidence>
<dbReference type="PANTHER" id="PTHR43722:SF1">
    <property type="entry name" value="PROLINE IMINOPEPTIDASE"/>
    <property type="match status" value="1"/>
</dbReference>
<feature type="active site" description="Nucleophile" evidence="12">
    <location>
        <position position="104"/>
    </location>
</feature>
<keyword evidence="16" id="KW-1185">Reference proteome</keyword>
<dbReference type="HOGENOM" id="CLU_043739_2_2_4"/>
<comment type="caution">
    <text evidence="15">The sequence shown here is derived from an EMBL/GenBank/DDBJ whole genome shotgun (WGS) entry which is preliminary data.</text>
</comment>
<feature type="domain" description="AB hydrolase-1" evidence="14">
    <location>
        <begin position="29"/>
        <end position="279"/>
    </location>
</feature>
<feature type="active site" evidence="12">
    <location>
        <position position="273"/>
    </location>
</feature>
<evidence type="ECO:0000256" key="3">
    <source>
        <dbReference type="ARBA" id="ARBA00010088"/>
    </source>
</evidence>
<evidence type="ECO:0000313" key="15">
    <source>
        <dbReference type="EMBL" id="ETF00423.1"/>
    </source>
</evidence>
<evidence type="ECO:0000256" key="1">
    <source>
        <dbReference type="ARBA" id="ARBA00001585"/>
    </source>
</evidence>
<evidence type="ECO:0000256" key="7">
    <source>
        <dbReference type="ARBA" id="ARBA00022490"/>
    </source>
</evidence>
<dbReference type="SUPFAM" id="SSF53474">
    <property type="entry name" value="alpha/beta-Hydrolases"/>
    <property type="match status" value="1"/>
</dbReference>
<evidence type="ECO:0000256" key="4">
    <source>
        <dbReference type="ARBA" id="ARBA00012568"/>
    </source>
</evidence>
<evidence type="ECO:0000256" key="12">
    <source>
        <dbReference type="PIRSR" id="PIRSR006431-1"/>
    </source>
</evidence>
<dbReference type="PANTHER" id="PTHR43722">
    <property type="entry name" value="PROLINE IMINOPEPTIDASE"/>
    <property type="match status" value="1"/>
</dbReference>
<dbReference type="AlphaFoldDB" id="V8QM74"/>
<dbReference type="InterPro" id="IPR029058">
    <property type="entry name" value="AB_hydrolase_fold"/>
</dbReference>
<feature type="active site" description="Proton donor" evidence="12">
    <location>
        <position position="301"/>
    </location>
</feature>
<keyword evidence="6 11" id="KW-0031">Aminopeptidase</keyword>
<evidence type="ECO:0000256" key="8">
    <source>
        <dbReference type="ARBA" id="ARBA00022670"/>
    </source>
</evidence>
<gene>
    <name evidence="15" type="ORF">W822_21940</name>
</gene>
<evidence type="ECO:0000256" key="9">
    <source>
        <dbReference type="ARBA" id="ARBA00022801"/>
    </source>
</evidence>
<dbReference type="InterPro" id="IPR005944">
    <property type="entry name" value="Pro_iminopeptidase"/>
</dbReference>
<name>V8QM74_9BURK</name>
<evidence type="ECO:0000256" key="13">
    <source>
        <dbReference type="SAM" id="Coils"/>
    </source>
</evidence>
<keyword evidence="7 11" id="KW-0963">Cytoplasm</keyword>
<dbReference type="GO" id="GO:0006508">
    <property type="term" value="P:proteolysis"/>
    <property type="evidence" value="ECO:0007669"/>
    <property type="project" value="UniProtKB-KW"/>
</dbReference>
<comment type="catalytic activity">
    <reaction evidence="1 11">
        <text>Release of N-terminal proline from a peptide.</text>
        <dbReference type="EC" id="3.4.11.5"/>
    </reaction>
</comment>
<dbReference type="STRING" id="1424334.W822_21940"/>
<dbReference type="Proteomes" id="UP000018733">
    <property type="component" value="Unassembled WGS sequence"/>
</dbReference>
<dbReference type="Pfam" id="PF00561">
    <property type="entry name" value="Abhydrolase_1"/>
    <property type="match status" value="1"/>
</dbReference>
<sequence length="324" mass="36731">MNSPLSQGFLKTPDDHDLYYAQYGNMQAPAVVVLHGGPGSSCYPGMLDWFDLTRWRVVLFDQRGCGKSRPTGSLQHNTTGHLVDDIERLRQHLAISEWVVLGGSWGAFLALAYAAEHAQTIRHLLLRGVFLPSRLQLQWFFQDLRALVPQAWQRLTETMTPAEKASVFETLASGLLGSDQDRQRDIAQRWGQYEDGIMAAMMQRNDQADRRASKYSEKQQSHEEQTQAMMRRIHKFRIQAHYLHHQAFVELPSLLSRLERVGTPVTVVHGTHDWICPAANIHLLLPYLRQADMRWVPGGTHTPADPLLLAGLRQALIDISSSPE</sequence>
<dbReference type="InterPro" id="IPR000073">
    <property type="entry name" value="AB_hydrolase_1"/>
</dbReference>
<dbReference type="RefSeq" id="WP_024007297.1">
    <property type="nucleotide sequence ID" value="NZ_KI650983.1"/>
</dbReference>
<proteinExistence type="inferred from homology"/>
<dbReference type="InterPro" id="IPR002410">
    <property type="entry name" value="Peptidase_S33"/>
</dbReference>
<feature type="coiled-coil region" evidence="13">
    <location>
        <begin position="198"/>
        <end position="225"/>
    </location>
</feature>
<dbReference type="GO" id="GO:0005737">
    <property type="term" value="C:cytoplasm"/>
    <property type="evidence" value="ECO:0007669"/>
    <property type="project" value="UniProtKB-SubCell"/>
</dbReference>
<evidence type="ECO:0000313" key="16">
    <source>
        <dbReference type="Proteomes" id="UP000018733"/>
    </source>
</evidence>
<evidence type="ECO:0000256" key="5">
    <source>
        <dbReference type="ARBA" id="ARBA00021843"/>
    </source>
</evidence>
<reference evidence="15 16" key="1">
    <citation type="journal article" date="2014" name="Genome Announc.">
        <title>Draft Genome Sequence of Advenella kashmirensis Strain W13003, a Polycyclic Aromatic Hydrocarbon-Degrading Bacterium.</title>
        <authorList>
            <person name="Wang X."/>
            <person name="Jin D."/>
            <person name="Zhou L."/>
            <person name="Wu L."/>
            <person name="An W."/>
            <person name="Zhao L."/>
        </authorList>
    </citation>
    <scope>NUCLEOTIDE SEQUENCE [LARGE SCALE GENOMIC DNA]</scope>
    <source>
        <strain evidence="15 16">W13003</strain>
    </source>
</reference>
<accession>V8QM74</accession>
<dbReference type="eggNOG" id="COG0596">
    <property type="taxonomic scope" value="Bacteria"/>
</dbReference>
<evidence type="ECO:0000259" key="14">
    <source>
        <dbReference type="Pfam" id="PF00561"/>
    </source>
</evidence>